<evidence type="ECO:0000256" key="5">
    <source>
        <dbReference type="ARBA" id="ARBA00022837"/>
    </source>
</evidence>
<dbReference type="EC" id="3.5.1.-" evidence="8"/>
<feature type="region of interest" description="Disordered" evidence="6">
    <location>
        <begin position="134"/>
        <end position="156"/>
    </location>
</feature>
<dbReference type="SUPFAM" id="SSF141072">
    <property type="entry name" value="CalX-like"/>
    <property type="match status" value="1"/>
</dbReference>
<dbReference type="InterPro" id="IPR038081">
    <property type="entry name" value="CalX-like_sf"/>
</dbReference>
<evidence type="ECO:0000313" key="9">
    <source>
        <dbReference type="Proteomes" id="UP000030300"/>
    </source>
</evidence>
<sequence>MRPRSPAVRARATAGKASSSSGRNSQVSALVQSTAGAASGTRSGQERPSAMGMSMVGGLAWTSVEPSTNSTIECTTLVGWTTTSIRSKGMPKSRCASITSRPLLTRVAELMVITGPMSQVGCAAACSGVTSASSARVRPRNGPPLAVSTRRRTSSGVPARRHCASALCSESTGTIWPGRARSRTSGPPITSDSLLARASVVPASRAARVGRRPTAPVIPLRTTSHACWAASTLASSPSPWKRGANSATCWSNSAGLLPPAVSPTTRKRSGLARTRSSAWVPMEPVEPRMTTSFTRPSSQRATSQHRIAEMTVPGRRTVHAVRVLLRRTPLLLVTLALACVLSVLVAPAQAAAPAPAKKRGCKGQVALTFDDGPVRGTTHRLVRLLRSKHVPATFFVVGQRVEALPGAVREIERSGFLVGNHTWAHQDMRTLSYDQALRTLRTTHRALLRAGAHPTRLMRPPYGATNPTIRRAIRDAGFVPVLWTTDSLDWKSGTSEQIAARILGSLRPGANIVLQHDGVNRSPISVGAVAQVVQGARRRGYCFTALDEKGRPGFPTPTATLVTRDGVEGGSAVVRVRLDRLAGRDTAVVVETHSGTATVGSDLPRLSTRVVVPAGRRSAKLRIPLTSDGVLEPAETFTVRLRSPEGLRLDDVRSAAVTITDAAAAGRVVLPGPPILLKRGGVL</sequence>
<keyword evidence="3" id="KW-0677">Repeat</keyword>
<dbReference type="AlphaFoldDB" id="A0A0A1DKD9"/>
<dbReference type="InterPro" id="IPR002509">
    <property type="entry name" value="NODB_dom"/>
</dbReference>
<dbReference type="Proteomes" id="UP000030300">
    <property type="component" value="Chromosome"/>
</dbReference>
<dbReference type="PANTHER" id="PTHR10587:SF133">
    <property type="entry name" value="CHITIN DEACETYLASE 1-RELATED"/>
    <property type="match status" value="1"/>
</dbReference>
<dbReference type="CDD" id="cd10917">
    <property type="entry name" value="CE4_NodB_like_6s_7s"/>
    <property type="match status" value="1"/>
</dbReference>
<dbReference type="GO" id="GO:0007154">
    <property type="term" value="P:cell communication"/>
    <property type="evidence" value="ECO:0007669"/>
    <property type="project" value="InterPro"/>
</dbReference>
<dbReference type="PANTHER" id="PTHR10587">
    <property type="entry name" value="GLYCOSYL TRANSFERASE-RELATED"/>
    <property type="match status" value="1"/>
</dbReference>
<evidence type="ECO:0000256" key="2">
    <source>
        <dbReference type="ARBA" id="ARBA00022729"/>
    </source>
</evidence>
<dbReference type="STRING" id="2045.KR76_10670"/>
<name>A0A0A1DKD9_NOCSI</name>
<evidence type="ECO:0000256" key="4">
    <source>
        <dbReference type="ARBA" id="ARBA00022801"/>
    </source>
</evidence>
<evidence type="ECO:0000259" key="7">
    <source>
        <dbReference type="PROSITE" id="PS51677"/>
    </source>
</evidence>
<keyword evidence="2" id="KW-0732">Signal</keyword>
<dbReference type="Gene3D" id="2.60.40.2030">
    <property type="match status" value="1"/>
</dbReference>
<dbReference type="GO" id="GO:0005975">
    <property type="term" value="P:carbohydrate metabolic process"/>
    <property type="evidence" value="ECO:0007669"/>
    <property type="project" value="InterPro"/>
</dbReference>
<feature type="compositionally biased region" description="Polar residues" evidence="6">
    <location>
        <begin position="16"/>
        <end position="43"/>
    </location>
</feature>
<dbReference type="Pfam" id="PF01522">
    <property type="entry name" value="Polysacc_deac_1"/>
    <property type="match status" value="1"/>
</dbReference>
<feature type="domain" description="NodB homology" evidence="7">
    <location>
        <begin position="363"/>
        <end position="544"/>
    </location>
</feature>
<gene>
    <name evidence="8" type="ORF">KR76_10670</name>
</gene>
<keyword evidence="9" id="KW-1185">Reference proteome</keyword>
<dbReference type="PROSITE" id="PS51677">
    <property type="entry name" value="NODB"/>
    <property type="match status" value="1"/>
</dbReference>
<dbReference type="Gene3D" id="3.20.20.370">
    <property type="entry name" value="Glycoside hydrolase/deacetylase"/>
    <property type="match status" value="1"/>
</dbReference>
<keyword evidence="4 8" id="KW-0378">Hydrolase</keyword>
<reference evidence="8 9" key="1">
    <citation type="journal article" date="2015" name="Genome Announc.">
        <title>Complete Genome Sequence of Steroid-Transforming Nocardioides simplex VKM Ac-2033D.</title>
        <authorList>
            <person name="Shtratnikova V.Y."/>
            <person name="Schelkunov M.I."/>
            <person name="Pekov Y.A."/>
            <person name="Fokina V.V."/>
            <person name="Logacheva M.D."/>
            <person name="Sokolov S.L."/>
            <person name="Bragin E.Y."/>
            <person name="Ashapkin V.V."/>
            <person name="Donova M.V."/>
        </authorList>
    </citation>
    <scope>NUCLEOTIDE SEQUENCE [LARGE SCALE GENOMIC DNA]</scope>
    <source>
        <strain evidence="8 9">VKM Ac-2033D</strain>
    </source>
</reference>
<protein>
    <submittedName>
        <fullName evidence="8">Peptidoglycan N-acetylglucosamine deacetylase</fullName>
        <ecNumber evidence="8">3.5.1.-</ecNumber>
    </submittedName>
</protein>
<dbReference type="GO" id="GO:0046872">
    <property type="term" value="F:metal ion binding"/>
    <property type="evidence" value="ECO:0007669"/>
    <property type="project" value="UniProtKB-KW"/>
</dbReference>
<dbReference type="EMBL" id="CP009896">
    <property type="protein sequence ID" value="AIY17092.2"/>
    <property type="molecule type" value="Genomic_DNA"/>
</dbReference>
<accession>A0A0A1DKD9</accession>
<evidence type="ECO:0000256" key="3">
    <source>
        <dbReference type="ARBA" id="ARBA00022737"/>
    </source>
</evidence>
<dbReference type="GO" id="GO:0016810">
    <property type="term" value="F:hydrolase activity, acting on carbon-nitrogen (but not peptide) bonds"/>
    <property type="evidence" value="ECO:0007669"/>
    <property type="project" value="InterPro"/>
</dbReference>
<feature type="region of interest" description="Disordered" evidence="6">
    <location>
        <begin position="1"/>
        <end position="51"/>
    </location>
</feature>
<evidence type="ECO:0000313" key="8">
    <source>
        <dbReference type="EMBL" id="AIY17092.2"/>
    </source>
</evidence>
<dbReference type="InterPro" id="IPR003644">
    <property type="entry name" value="Calx_beta"/>
</dbReference>
<keyword evidence="1" id="KW-0479">Metal-binding</keyword>
<dbReference type="HOGENOM" id="CLU_402685_0_0_11"/>
<evidence type="ECO:0000256" key="6">
    <source>
        <dbReference type="SAM" id="MobiDB-lite"/>
    </source>
</evidence>
<proteinExistence type="predicted"/>
<keyword evidence="5" id="KW-0106">Calcium</keyword>
<dbReference type="InterPro" id="IPR050248">
    <property type="entry name" value="Polysacc_deacetylase_ArnD"/>
</dbReference>
<dbReference type="Pfam" id="PF03160">
    <property type="entry name" value="Calx-beta"/>
    <property type="match status" value="1"/>
</dbReference>
<dbReference type="KEGG" id="psim:KR76_10670"/>
<dbReference type="InterPro" id="IPR011330">
    <property type="entry name" value="Glyco_hydro/deAcase_b/a-brl"/>
</dbReference>
<evidence type="ECO:0000256" key="1">
    <source>
        <dbReference type="ARBA" id="ARBA00022723"/>
    </source>
</evidence>
<organism evidence="8 9">
    <name type="scientific">Nocardioides simplex</name>
    <name type="common">Arthrobacter simplex</name>
    <dbReference type="NCBI Taxonomy" id="2045"/>
    <lineage>
        <taxon>Bacteria</taxon>
        <taxon>Bacillati</taxon>
        <taxon>Actinomycetota</taxon>
        <taxon>Actinomycetes</taxon>
        <taxon>Propionibacteriales</taxon>
        <taxon>Nocardioidaceae</taxon>
        <taxon>Pimelobacter</taxon>
    </lineage>
</organism>
<dbReference type="SUPFAM" id="SSF88713">
    <property type="entry name" value="Glycoside hydrolase/deacetylase"/>
    <property type="match status" value="1"/>
</dbReference>
<dbReference type="GO" id="GO:0016020">
    <property type="term" value="C:membrane"/>
    <property type="evidence" value="ECO:0007669"/>
    <property type="project" value="InterPro"/>
</dbReference>